<comment type="caution">
    <text evidence="2">The sequence shown here is derived from an EMBL/GenBank/DDBJ whole genome shotgun (WGS) entry which is preliminary data.</text>
</comment>
<keyword evidence="3" id="KW-1185">Reference proteome</keyword>
<keyword evidence="1" id="KW-1133">Transmembrane helix</keyword>
<keyword evidence="1" id="KW-0472">Membrane</keyword>
<evidence type="ECO:0000256" key="1">
    <source>
        <dbReference type="SAM" id="Phobius"/>
    </source>
</evidence>
<dbReference type="Proteomes" id="UP000807353">
    <property type="component" value="Unassembled WGS sequence"/>
</dbReference>
<sequence length="68" mass="7589">MVISPLGRYAARMFLPPVLHTFSIALPGLLVGSHIASEHHTRPLTRCTCYIPVLPSMGQKLMRRVYVS</sequence>
<accession>A0A9P6CBK7</accession>
<proteinExistence type="predicted"/>
<organism evidence="2 3">
    <name type="scientific">Collybia nuda</name>
    <dbReference type="NCBI Taxonomy" id="64659"/>
    <lineage>
        <taxon>Eukaryota</taxon>
        <taxon>Fungi</taxon>
        <taxon>Dikarya</taxon>
        <taxon>Basidiomycota</taxon>
        <taxon>Agaricomycotina</taxon>
        <taxon>Agaricomycetes</taxon>
        <taxon>Agaricomycetidae</taxon>
        <taxon>Agaricales</taxon>
        <taxon>Tricholomatineae</taxon>
        <taxon>Clitocybaceae</taxon>
        <taxon>Collybia</taxon>
    </lineage>
</organism>
<evidence type="ECO:0000313" key="2">
    <source>
        <dbReference type="EMBL" id="KAF9459607.1"/>
    </source>
</evidence>
<dbReference type="AlphaFoldDB" id="A0A9P6CBK7"/>
<evidence type="ECO:0000313" key="3">
    <source>
        <dbReference type="Proteomes" id="UP000807353"/>
    </source>
</evidence>
<name>A0A9P6CBK7_9AGAR</name>
<protein>
    <submittedName>
        <fullName evidence="2">Uncharacterized protein</fullName>
    </submittedName>
</protein>
<feature type="transmembrane region" description="Helical" evidence="1">
    <location>
        <begin position="14"/>
        <end position="36"/>
    </location>
</feature>
<reference evidence="2" key="1">
    <citation type="submission" date="2020-11" db="EMBL/GenBank/DDBJ databases">
        <authorList>
            <consortium name="DOE Joint Genome Institute"/>
            <person name="Ahrendt S."/>
            <person name="Riley R."/>
            <person name="Andreopoulos W."/>
            <person name="Labutti K."/>
            <person name="Pangilinan J."/>
            <person name="Ruiz-Duenas F.J."/>
            <person name="Barrasa J.M."/>
            <person name="Sanchez-Garcia M."/>
            <person name="Camarero S."/>
            <person name="Miyauchi S."/>
            <person name="Serrano A."/>
            <person name="Linde D."/>
            <person name="Babiker R."/>
            <person name="Drula E."/>
            <person name="Ayuso-Fernandez I."/>
            <person name="Pacheco R."/>
            <person name="Padilla G."/>
            <person name="Ferreira P."/>
            <person name="Barriuso J."/>
            <person name="Kellner H."/>
            <person name="Castanera R."/>
            <person name="Alfaro M."/>
            <person name="Ramirez L."/>
            <person name="Pisabarro A.G."/>
            <person name="Kuo A."/>
            <person name="Tritt A."/>
            <person name="Lipzen A."/>
            <person name="He G."/>
            <person name="Yan M."/>
            <person name="Ng V."/>
            <person name="Cullen D."/>
            <person name="Martin F."/>
            <person name="Rosso M.-N."/>
            <person name="Henrissat B."/>
            <person name="Hibbett D."/>
            <person name="Martinez A.T."/>
            <person name="Grigoriev I.V."/>
        </authorList>
    </citation>
    <scope>NUCLEOTIDE SEQUENCE</scope>
    <source>
        <strain evidence="2">CBS 247.69</strain>
    </source>
</reference>
<dbReference type="EMBL" id="MU150313">
    <property type="protein sequence ID" value="KAF9459607.1"/>
    <property type="molecule type" value="Genomic_DNA"/>
</dbReference>
<keyword evidence="1" id="KW-0812">Transmembrane</keyword>
<gene>
    <name evidence="2" type="ORF">BDZ94DRAFT_1267887</name>
</gene>